<accession>A0A0N4UMM2</accession>
<gene>
    <name evidence="1" type="ORF">DME_LOCUS10610</name>
</gene>
<dbReference type="Proteomes" id="UP000274756">
    <property type="component" value="Unassembled WGS sequence"/>
</dbReference>
<name>A0A0N4UMM2_DRAME</name>
<dbReference type="WBParaSite" id="DME_0000910601-mRNA-1">
    <property type="protein sequence ID" value="DME_0000910601-mRNA-1"/>
    <property type="gene ID" value="DME_0000910601"/>
</dbReference>
<evidence type="ECO:0000313" key="1">
    <source>
        <dbReference type="EMBL" id="VDN60637.1"/>
    </source>
</evidence>
<evidence type="ECO:0000313" key="4">
    <source>
        <dbReference type="WBParaSite" id="DME_0000910601-mRNA-1"/>
    </source>
</evidence>
<dbReference type="AlphaFoldDB" id="A0A0N4UMM2"/>
<evidence type="ECO:0000313" key="3">
    <source>
        <dbReference type="Proteomes" id="UP000274756"/>
    </source>
</evidence>
<sequence length="210" mass="24433">MDIACRHSRGIQVNPKHRTTDLENADDVVLFADSYDEMQIMLNKCQQLQRESDSGYMGSSSDKIPHDRIHLYSNTTCVNNVITERHLRWLRHENNNLQLSLVNSMANLTITSFPCNAICKRKNKYIIEQEKGVLGRGIKILKESLTEMCQVLNVINLEFTAMIQKFEEQYEDMQVREVSILVSINQYRFLSILTQLIILTKQTKLKRLIL</sequence>
<evidence type="ECO:0000313" key="2">
    <source>
        <dbReference type="Proteomes" id="UP000038040"/>
    </source>
</evidence>
<proteinExistence type="predicted"/>
<reference evidence="4" key="1">
    <citation type="submission" date="2017-02" db="UniProtKB">
        <authorList>
            <consortium name="WormBaseParasite"/>
        </authorList>
    </citation>
    <scope>IDENTIFICATION</scope>
</reference>
<organism evidence="2 4">
    <name type="scientific">Dracunculus medinensis</name>
    <name type="common">Guinea worm</name>
    <dbReference type="NCBI Taxonomy" id="318479"/>
    <lineage>
        <taxon>Eukaryota</taxon>
        <taxon>Metazoa</taxon>
        <taxon>Ecdysozoa</taxon>
        <taxon>Nematoda</taxon>
        <taxon>Chromadorea</taxon>
        <taxon>Rhabditida</taxon>
        <taxon>Spirurina</taxon>
        <taxon>Dracunculoidea</taxon>
        <taxon>Dracunculidae</taxon>
        <taxon>Dracunculus</taxon>
    </lineage>
</organism>
<dbReference type="Proteomes" id="UP000038040">
    <property type="component" value="Unplaced"/>
</dbReference>
<dbReference type="EMBL" id="UYYG01001229">
    <property type="protein sequence ID" value="VDN60637.1"/>
    <property type="molecule type" value="Genomic_DNA"/>
</dbReference>
<keyword evidence="3" id="KW-1185">Reference proteome</keyword>
<dbReference type="OrthoDB" id="7480412at2759"/>
<protein>
    <submittedName>
        <fullName evidence="4">Reverse transcriptase domain-containing protein</fullName>
    </submittedName>
</protein>
<reference evidence="1 3" key="2">
    <citation type="submission" date="2018-11" db="EMBL/GenBank/DDBJ databases">
        <authorList>
            <consortium name="Pathogen Informatics"/>
        </authorList>
    </citation>
    <scope>NUCLEOTIDE SEQUENCE [LARGE SCALE GENOMIC DNA]</scope>
</reference>